<evidence type="ECO:0000313" key="6">
    <source>
        <dbReference type="EMBL" id="AAS73024.1"/>
    </source>
</evidence>
<dbReference type="PANTHER" id="PTHR33603:SF1">
    <property type="entry name" value="RIBOSOMAL RNA LARGE SUBUNIT METHYLTRANSFERASE H"/>
    <property type="match status" value="1"/>
</dbReference>
<evidence type="ECO:0000256" key="1">
    <source>
        <dbReference type="ARBA" id="ARBA00022603"/>
    </source>
</evidence>
<dbReference type="GO" id="GO:0070038">
    <property type="term" value="F:rRNA (pseudouridine-N3-)-methyltransferase activity"/>
    <property type="evidence" value="ECO:0007669"/>
    <property type="project" value="UniProtKB-UniRule"/>
</dbReference>
<feature type="binding site" evidence="5">
    <location>
        <position position="103"/>
    </location>
    <ligand>
        <name>S-adenosyl-L-methionine</name>
        <dbReference type="ChEBI" id="CHEBI:59789"/>
    </ligand>
</feature>
<dbReference type="InterPro" id="IPR003742">
    <property type="entry name" value="RlmH-like"/>
</dbReference>
<sequence length="154" mass="17496">MIINLICIGSKPKASEKESIEYYTKQLPKNFNVNFTYLKNLSSSKLSTKEIIKKESAILLNNIPQESYVISWDLEGKQISSADFANLIKQKIQSKKSISFLIGGSHGFTNEVKSKSDMVLSASLLTFPHKLFRLILVEQIYRAHTIIANMPYHK</sequence>
<dbReference type="EMBL" id="AY552545">
    <property type="protein sequence ID" value="AAS73024.1"/>
    <property type="molecule type" value="Genomic_DNA"/>
</dbReference>
<comment type="catalytic activity">
    <reaction evidence="5">
        <text>pseudouridine(1915) in 23S rRNA + S-adenosyl-L-methionine = N(3)-methylpseudouridine(1915) in 23S rRNA + S-adenosyl-L-homocysteine + H(+)</text>
        <dbReference type="Rhea" id="RHEA:42752"/>
        <dbReference type="Rhea" id="RHEA-COMP:10221"/>
        <dbReference type="Rhea" id="RHEA-COMP:10222"/>
        <dbReference type="ChEBI" id="CHEBI:15378"/>
        <dbReference type="ChEBI" id="CHEBI:57856"/>
        <dbReference type="ChEBI" id="CHEBI:59789"/>
        <dbReference type="ChEBI" id="CHEBI:65314"/>
        <dbReference type="ChEBI" id="CHEBI:74486"/>
        <dbReference type="EC" id="2.1.1.177"/>
    </reaction>
</comment>
<gene>
    <name evidence="5" type="primary">rlmH</name>
    <name evidence="6" type="ORF">Red20E09_21</name>
</gene>
<evidence type="ECO:0000256" key="4">
    <source>
        <dbReference type="ARBA" id="ARBA00038303"/>
    </source>
</evidence>
<protein>
    <recommendedName>
        <fullName evidence="5">Ribosomal RNA large subunit methyltransferase H</fullName>
        <ecNumber evidence="5">2.1.1.177</ecNumber>
    </recommendedName>
    <alternativeName>
        <fullName evidence="5">23S rRNA (pseudouridine1915-N3)-methyltransferase</fullName>
    </alternativeName>
    <alternativeName>
        <fullName evidence="5">23S rRNA m3Psi1915 methyltransferase</fullName>
    </alternativeName>
    <alternativeName>
        <fullName evidence="5">rRNA (pseudouridine-N3-)-methyltransferase RlmH</fullName>
    </alternativeName>
</protein>
<dbReference type="HAMAP" id="MF_00658">
    <property type="entry name" value="23SrRNA_methyltr_H"/>
    <property type="match status" value="1"/>
</dbReference>
<keyword evidence="5" id="KW-0963">Cytoplasm</keyword>
<comment type="similarity">
    <text evidence="4 5">Belongs to the RNA methyltransferase RlmH family.</text>
</comment>
<keyword evidence="5" id="KW-0698">rRNA processing</keyword>
<dbReference type="PIRSF" id="PIRSF004505">
    <property type="entry name" value="MT_bac"/>
    <property type="match status" value="1"/>
</dbReference>
<dbReference type="GO" id="GO:0005737">
    <property type="term" value="C:cytoplasm"/>
    <property type="evidence" value="ECO:0007669"/>
    <property type="project" value="UniProtKB-SubCell"/>
</dbReference>
<comment type="caution">
    <text evidence="5">Lacks conserved residue(s) required for the propagation of feature annotation.</text>
</comment>
<dbReference type="CDD" id="cd18081">
    <property type="entry name" value="RlmH-like"/>
    <property type="match status" value="1"/>
</dbReference>
<dbReference type="InterPro" id="IPR029026">
    <property type="entry name" value="tRNA_m1G_MTases_N"/>
</dbReference>
<dbReference type="Gene3D" id="3.40.1280.10">
    <property type="match status" value="1"/>
</dbReference>
<dbReference type="AlphaFoldDB" id="Q6Q943"/>
<dbReference type="Pfam" id="PF02590">
    <property type="entry name" value="SPOUT_MTase"/>
    <property type="match status" value="1"/>
</dbReference>
<accession>Q6Q943</accession>
<comment type="subcellular location">
    <subcellularLocation>
        <location evidence="5">Cytoplasm</location>
    </subcellularLocation>
</comment>
<reference evidence="6" key="1">
    <citation type="journal article" date="2004" name="Environ. Microbiol.">
        <title>Different SAR86 subgroups harbour divergent proteorhodopsins.</title>
        <authorList>
            <person name="Sabehi G."/>
            <person name="Beja O."/>
            <person name="Suzuki M.T."/>
            <person name="Preston C.M."/>
            <person name="DeLong E.F."/>
        </authorList>
    </citation>
    <scope>NUCLEOTIDE SEQUENCE</scope>
</reference>
<evidence type="ECO:0000256" key="5">
    <source>
        <dbReference type="HAMAP-Rule" id="MF_00658"/>
    </source>
</evidence>
<proteinExistence type="inferred from homology"/>
<keyword evidence="1 5" id="KW-0489">Methyltransferase</keyword>
<keyword evidence="2 5" id="KW-0808">Transferase</keyword>
<dbReference type="InterPro" id="IPR029028">
    <property type="entry name" value="Alpha/beta_knot_MTases"/>
</dbReference>
<name>Q6Q943_9GAMM</name>
<evidence type="ECO:0000256" key="3">
    <source>
        <dbReference type="ARBA" id="ARBA00022691"/>
    </source>
</evidence>
<dbReference type="EC" id="2.1.1.177" evidence="5"/>
<reference evidence="6" key="2">
    <citation type="submission" date="2005-12" db="EMBL/GenBank/DDBJ databases">
        <authorList>
            <person name="Sabehi G."/>
            <person name="Beja O."/>
        </authorList>
    </citation>
    <scope>NUCLEOTIDE SEQUENCE</scope>
</reference>
<keyword evidence="3 5" id="KW-0949">S-adenosyl-L-methionine</keyword>
<evidence type="ECO:0000256" key="2">
    <source>
        <dbReference type="ARBA" id="ARBA00022679"/>
    </source>
</evidence>
<dbReference type="SUPFAM" id="SSF75217">
    <property type="entry name" value="alpha/beta knot"/>
    <property type="match status" value="1"/>
</dbReference>
<dbReference type="PANTHER" id="PTHR33603">
    <property type="entry name" value="METHYLTRANSFERASE"/>
    <property type="match status" value="1"/>
</dbReference>
<comment type="function">
    <text evidence="5">Specifically methylates the pseudouridine at position 1915 (m3Psi1915) in 23S rRNA.</text>
</comment>
<organism evidence="6">
    <name type="scientific">uncultured marine gamma proteobacterium EBAC20E09</name>
    <dbReference type="NCBI Taxonomy" id="266134"/>
    <lineage>
        <taxon>Bacteria</taxon>
        <taxon>Pseudomonadati</taxon>
        <taxon>Pseudomonadota</taxon>
        <taxon>Gammaproteobacteria</taxon>
        <taxon>SAR86 cluster</taxon>
        <taxon>environmental samples</taxon>
    </lineage>
</organism>
<comment type="subunit">
    <text evidence="5">Homodimer.</text>
</comment>